<reference evidence="2 3" key="1">
    <citation type="journal article" date="2016" name="Nat. Commun.">
        <title>Thousands of microbial genomes shed light on interconnected biogeochemical processes in an aquifer system.</title>
        <authorList>
            <person name="Anantharaman K."/>
            <person name="Brown C.T."/>
            <person name="Hug L.A."/>
            <person name="Sharon I."/>
            <person name="Castelle C.J."/>
            <person name="Probst A.J."/>
            <person name="Thomas B.C."/>
            <person name="Singh A."/>
            <person name="Wilkins M.J."/>
            <person name="Karaoz U."/>
            <person name="Brodie E.L."/>
            <person name="Williams K.H."/>
            <person name="Hubbard S.S."/>
            <person name="Banfield J.F."/>
        </authorList>
    </citation>
    <scope>NUCLEOTIDE SEQUENCE [LARGE SCALE GENOMIC DNA]</scope>
</reference>
<gene>
    <name evidence="2" type="ORF">A3D77_05805</name>
</gene>
<proteinExistence type="predicted"/>
<dbReference type="EMBL" id="MFJL01000023">
    <property type="protein sequence ID" value="OGG15529.1"/>
    <property type="molecule type" value="Genomic_DNA"/>
</dbReference>
<name>A0A1F5ZSW4_9BACT</name>
<dbReference type="Proteomes" id="UP000176923">
    <property type="component" value="Unassembled WGS sequence"/>
</dbReference>
<feature type="compositionally biased region" description="Pro residues" evidence="1">
    <location>
        <begin position="210"/>
        <end position="230"/>
    </location>
</feature>
<comment type="caution">
    <text evidence="2">The sequence shown here is derived from an EMBL/GenBank/DDBJ whole genome shotgun (WGS) entry which is preliminary data.</text>
</comment>
<accession>A0A1F5ZSW4</accession>
<evidence type="ECO:0000313" key="2">
    <source>
        <dbReference type="EMBL" id="OGG15529.1"/>
    </source>
</evidence>
<protein>
    <recommendedName>
        <fullName evidence="4">Dockerin domain-containing protein</fullName>
    </recommendedName>
</protein>
<feature type="region of interest" description="Disordered" evidence="1">
    <location>
        <begin position="203"/>
        <end position="239"/>
    </location>
</feature>
<evidence type="ECO:0000256" key="1">
    <source>
        <dbReference type="SAM" id="MobiDB-lite"/>
    </source>
</evidence>
<evidence type="ECO:0008006" key="4">
    <source>
        <dbReference type="Google" id="ProtNLM"/>
    </source>
</evidence>
<sequence>MSKSFFQLLKTLTPKQKAGALLGVLFLLLIPSVYIVQQGGNDIRNRAAGSGEVDIGIDTGSPTYSAGNQFTIQIAMRKIVSRTIVVSGAQAVVDVPLSVFSISSATCIAPFNGTPFVSITGPRVTLFCALSPGAPVVDLSSSPTIFGSISLSVNPDAALGTSQLTFAGTRATEANIQGQSPDVSTAGTNATITIVDAPVATPTPTITLTPVPPTVTPTRTPTPIPSPTRTPTPTATWTPTPTATLTPIPNGPSLTPTLTPSPTPTTVISVIPTVTPPFNTDDYLISIGTKDSLTINIGAGEFMYINFKTKLAHVENTPDLILRMRVKDELAFTQNPPSTTDTCQTPGTGSRDFYIPVKADESGAYSPSSSTSVTAPSGITLATVELDGWVRLPGLNKDKFYTITLKGPKTRGTKMIEHLKLEGDKPASQDFDWTGNPLFPGDLPDPNNTNRQDCTVNSIDLSLMVDRQGNTDGAALDIADVTYDGVVNGNDISKVVNTLSTKPDDD</sequence>
<dbReference type="AlphaFoldDB" id="A0A1F5ZSW4"/>
<dbReference type="STRING" id="1798382.A3D77_05805"/>
<organism evidence="2 3">
    <name type="scientific">Candidatus Gottesmanbacteria bacterium RIFCSPHIGHO2_02_FULL_39_11</name>
    <dbReference type="NCBI Taxonomy" id="1798382"/>
    <lineage>
        <taxon>Bacteria</taxon>
        <taxon>Candidatus Gottesmaniibacteriota</taxon>
    </lineage>
</organism>
<evidence type="ECO:0000313" key="3">
    <source>
        <dbReference type="Proteomes" id="UP000176923"/>
    </source>
</evidence>